<dbReference type="SMART" id="SM00833">
    <property type="entry name" value="CobW_C"/>
    <property type="match status" value="1"/>
</dbReference>
<dbReference type="PANTHER" id="PTHR13748">
    <property type="entry name" value="COBW-RELATED"/>
    <property type="match status" value="1"/>
</dbReference>
<keyword evidence="3" id="KW-0143">Chaperone</keyword>
<keyword evidence="1" id="KW-0547">Nucleotide-binding</keyword>
<dbReference type="InterPro" id="IPR011629">
    <property type="entry name" value="CobW-like_C"/>
</dbReference>
<dbReference type="CDD" id="cd03112">
    <property type="entry name" value="CobW-like"/>
    <property type="match status" value="1"/>
</dbReference>
<dbReference type="GO" id="GO:0016787">
    <property type="term" value="F:hydrolase activity"/>
    <property type="evidence" value="ECO:0007669"/>
    <property type="project" value="UniProtKB-KW"/>
</dbReference>
<comment type="caution">
    <text evidence="8">The sequence shown here is derived from an EMBL/GenBank/DDBJ whole genome shotgun (WGS) entry which is preliminary data.</text>
</comment>
<evidence type="ECO:0000313" key="9">
    <source>
        <dbReference type="Proteomes" id="UP000389128"/>
    </source>
</evidence>
<keyword evidence="2" id="KW-0378">Hydrolase</keyword>
<dbReference type="Gene3D" id="3.40.50.300">
    <property type="entry name" value="P-loop containing nucleotide triphosphate hydrolases"/>
    <property type="match status" value="1"/>
</dbReference>
<evidence type="ECO:0000256" key="6">
    <source>
        <dbReference type="ARBA" id="ARBA00049117"/>
    </source>
</evidence>
<dbReference type="InterPro" id="IPR051316">
    <property type="entry name" value="Zinc-reg_GTPase_activator"/>
</dbReference>
<dbReference type="PANTHER" id="PTHR13748:SF62">
    <property type="entry name" value="COBW DOMAIN-CONTAINING PROTEIN"/>
    <property type="match status" value="1"/>
</dbReference>
<comment type="similarity">
    <text evidence="4">Belongs to the SIMIBI class G3E GTPase family. ZNG1 subfamily.</text>
</comment>
<dbReference type="InterPro" id="IPR036627">
    <property type="entry name" value="CobW-likC_sf"/>
</dbReference>
<dbReference type="InterPro" id="IPR003495">
    <property type="entry name" value="CobW/HypB/UreG_nucleotide-bd"/>
</dbReference>
<evidence type="ECO:0000256" key="5">
    <source>
        <dbReference type="ARBA" id="ARBA00045658"/>
    </source>
</evidence>
<comment type="catalytic activity">
    <reaction evidence="6">
        <text>GTP + H2O = GDP + phosphate + H(+)</text>
        <dbReference type="Rhea" id="RHEA:19669"/>
        <dbReference type="ChEBI" id="CHEBI:15377"/>
        <dbReference type="ChEBI" id="CHEBI:15378"/>
        <dbReference type="ChEBI" id="CHEBI:37565"/>
        <dbReference type="ChEBI" id="CHEBI:43474"/>
        <dbReference type="ChEBI" id="CHEBI:58189"/>
    </reaction>
    <physiologicalReaction direction="left-to-right" evidence="6">
        <dbReference type="Rhea" id="RHEA:19670"/>
    </physiologicalReaction>
</comment>
<keyword evidence="9" id="KW-1185">Reference proteome</keyword>
<dbReference type="Pfam" id="PF02492">
    <property type="entry name" value="cobW"/>
    <property type="match status" value="1"/>
</dbReference>
<evidence type="ECO:0000256" key="3">
    <source>
        <dbReference type="ARBA" id="ARBA00023186"/>
    </source>
</evidence>
<dbReference type="AlphaFoldDB" id="A0A6C2CRQ4"/>
<accession>A0A6C2CRQ4</accession>
<dbReference type="GO" id="GO:0005737">
    <property type="term" value="C:cytoplasm"/>
    <property type="evidence" value="ECO:0007669"/>
    <property type="project" value="TreeGrafter"/>
</dbReference>
<comment type="function">
    <text evidence="5">Zinc chaperone that directly transfers zinc cofactor to target proteins, thereby activating them. Zinc is transferred from the CXCC motif in the GTPase domain to the zinc binding site in target proteins in a process requiring GTP hydrolysis.</text>
</comment>
<evidence type="ECO:0000256" key="2">
    <source>
        <dbReference type="ARBA" id="ARBA00022801"/>
    </source>
</evidence>
<organism evidence="8 9">
    <name type="scientific">Zoogloea oleivorans</name>
    <dbReference type="NCBI Taxonomy" id="1552750"/>
    <lineage>
        <taxon>Bacteria</taxon>
        <taxon>Pseudomonadati</taxon>
        <taxon>Pseudomonadota</taxon>
        <taxon>Betaproteobacteria</taxon>
        <taxon>Rhodocyclales</taxon>
        <taxon>Zoogloeaceae</taxon>
        <taxon>Zoogloea</taxon>
    </lineage>
</organism>
<evidence type="ECO:0000256" key="1">
    <source>
        <dbReference type="ARBA" id="ARBA00022741"/>
    </source>
</evidence>
<evidence type="ECO:0000259" key="7">
    <source>
        <dbReference type="SMART" id="SM00833"/>
    </source>
</evidence>
<dbReference type="SUPFAM" id="SSF90002">
    <property type="entry name" value="Hypothetical protein YjiA, C-terminal domain"/>
    <property type="match status" value="1"/>
</dbReference>
<dbReference type="SUPFAM" id="SSF52540">
    <property type="entry name" value="P-loop containing nucleoside triphosphate hydrolases"/>
    <property type="match status" value="1"/>
</dbReference>
<reference evidence="8 9" key="1">
    <citation type="submission" date="2019-01" db="EMBL/GenBank/DDBJ databases">
        <title>Zoogloea oleivorans genome sequencing and assembly.</title>
        <authorList>
            <person name="Tancsics A."/>
            <person name="Farkas M."/>
            <person name="Kriszt B."/>
            <person name="Maroti G."/>
            <person name="Horvath B."/>
        </authorList>
    </citation>
    <scope>NUCLEOTIDE SEQUENCE [LARGE SCALE GENOMIC DNA]</scope>
    <source>
        <strain evidence="8 9">Buc</strain>
    </source>
</reference>
<dbReference type="GO" id="GO:0000166">
    <property type="term" value="F:nucleotide binding"/>
    <property type="evidence" value="ECO:0007669"/>
    <property type="project" value="UniProtKB-KW"/>
</dbReference>
<dbReference type="RefSeq" id="WP_148579543.1">
    <property type="nucleotide sequence ID" value="NZ_SDKK01000011.1"/>
</dbReference>
<dbReference type="Proteomes" id="UP000389128">
    <property type="component" value="Unassembled WGS sequence"/>
</dbReference>
<protein>
    <submittedName>
        <fullName evidence="8">GTP-binding protein</fullName>
    </submittedName>
</protein>
<proteinExistence type="inferred from homology"/>
<name>A0A6C2CRQ4_9RHOO</name>
<dbReference type="InterPro" id="IPR027417">
    <property type="entry name" value="P-loop_NTPase"/>
</dbReference>
<feature type="domain" description="CobW C-terminal" evidence="7">
    <location>
        <begin position="253"/>
        <end position="347"/>
    </location>
</feature>
<dbReference type="OrthoDB" id="9808822at2"/>
<dbReference type="Pfam" id="PF07683">
    <property type="entry name" value="CobW_C"/>
    <property type="match status" value="1"/>
</dbReference>
<sequence length="348" mass="37267">MSSANPLAIPRPPIRATILTGFLGAGKTTLLNRYLATTPAKKVAVLENEFGAVGIDGGLIAGSPAVEVVELTNGCICCSVRGELSDALTDLADRRDRGELDFDHLVLETTGLADPAPVAQAFFVDEGVRERYELDGILTVVDAVHASRQLDENRVAAAQIGFADRVLITKTELVDAAQLEALAARLRRINVRVPVMQIPAEAGQLGALFTLDAFVLSDILERSPAFLTQNAPSGLSRGGGAPARGFVRHDDDIASLVLQHPGDVDVGLMGSFVEELLLTSGNDMLRYKGILAVRGHAQRMVFQGVHRITGFDYGRPWEAGEAREATIVIIGRRLDHDAISAAFRLACR</sequence>
<gene>
    <name evidence="8" type="ORF">ETQ85_13205</name>
</gene>
<evidence type="ECO:0000256" key="4">
    <source>
        <dbReference type="ARBA" id="ARBA00034320"/>
    </source>
</evidence>
<dbReference type="Gene3D" id="3.30.1220.10">
    <property type="entry name" value="CobW-like, C-terminal domain"/>
    <property type="match status" value="1"/>
</dbReference>
<evidence type="ECO:0000313" key="8">
    <source>
        <dbReference type="EMBL" id="TYC56249.1"/>
    </source>
</evidence>
<dbReference type="EMBL" id="SDKK01000011">
    <property type="protein sequence ID" value="TYC56249.1"/>
    <property type="molecule type" value="Genomic_DNA"/>
</dbReference>